<keyword evidence="2" id="KW-0813">Transport</keyword>
<keyword evidence="14" id="KW-1185">Reference proteome</keyword>
<evidence type="ECO:0000256" key="7">
    <source>
        <dbReference type="ARBA" id="ARBA00022989"/>
    </source>
</evidence>
<dbReference type="InterPro" id="IPR003439">
    <property type="entry name" value="ABC_transporter-like_ATP-bd"/>
</dbReference>
<reference evidence="13 14" key="1">
    <citation type="submission" date="2019-01" db="EMBL/GenBank/DDBJ databases">
        <title>Draft genome sequences of the type strains of six Macrococcus species.</title>
        <authorList>
            <person name="Mazhar S."/>
            <person name="Altermann E."/>
            <person name="Hill C."/>
            <person name="Mcauliffe O."/>
        </authorList>
    </citation>
    <scope>NUCLEOTIDE SEQUENCE [LARGE SCALE GENOMIC DNA]</scope>
    <source>
        <strain evidence="13 14">CCM4811</strain>
    </source>
</reference>
<dbReference type="Gene3D" id="3.40.50.300">
    <property type="entry name" value="P-loop containing nucleotide triphosphate hydrolases"/>
    <property type="match status" value="1"/>
</dbReference>
<proteinExistence type="predicted"/>
<evidence type="ECO:0000256" key="10">
    <source>
        <dbReference type="SAM" id="Phobius"/>
    </source>
</evidence>
<dbReference type="GO" id="GO:0015421">
    <property type="term" value="F:ABC-type oligopeptide transporter activity"/>
    <property type="evidence" value="ECO:0007669"/>
    <property type="project" value="TreeGrafter"/>
</dbReference>
<evidence type="ECO:0000313" key="14">
    <source>
        <dbReference type="Proteomes" id="UP000295310"/>
    </source>
</evidence>
<dbReference type="Gene3D" id="1.20.1560.10">
    <property type="entry name" value="ABC transporter type 1, transmembrane domain"/>
    <property type="match status" value="1"/>
</dbReference>
<dbReference type="AlphaFoldDB" id="A0A4R6BDA8"/>
<comment type="function">
    <text evidence="9">May be involved in multidrug export. Transmembrane domains (TMD) form a pore in the cell membrane and the ATP-binding domain (NBD) is responsible for energy generation.</text>
</comment>
<evidence type="ECO:0000313" key="13">
    <source>
        <dbReference type="EMBL" id="TDL97737.1"/>
    </source>
</evidence>
<dbReference type="OrthoDB" id="9770415at2"/>
<dbReference type="GO" id="GO:0005524">
    <property type="term" value="F:ATP binding"/>
    <property type="evidence" value="ECO:0007669"/>
    <property type="project" value="UniProtKB-KW"/>
</dbReference>
<dbReference type="Proteomes" id="UP000295310">
    <property type="component" value="Unassembled WGS sequence"/>
</dbReference>
<dbReference type="GO" id="GO:0005886">
    <property type="term" value="C:plasma membrane"/>
    <property type="evidence" value="ECO:0007669"/>
    <property type="project" value="UniProtKB-SubCell"/>
</dbReference>
<dbReference type="PROSITE" id="PS00211">
    <property type="entry name" value="ABC_TRANSPORTER_1"/>
    <property type="match status" value="1"/>
</dbReference>
<evidence type="ECO:0000256" key="9">
    <source>
        <dbReference type="ARBA" id="ARBA00025074"/>
    </source>
</evidence>
<dbReference type="CDD" id="cd18547">
    <property type="entry name" value="ABC_6TM_Tm288_like"/>
    <property type="match status" value="1"/>
</dbReference>
<feature type="transmembrane region" description="Helical" evidence="10">
    <location>
        <begin position="153"/>
        <end position="173"/>
    </location>
</feature>
<keyword evidence="8 10" id="KW-0472">Membrane</keyword>
<feature type="domain" description="ABC transporter" evidence="11">
    <location>
        <begin position="365"/>
        <end position="599"/>
    </location>
</feature>
<dbReference type="FunFam" id="1.20.1560.10:FF:000011">
    <property type="entry name" value="Multidrug ABC transporter ATP-binding protein"/>
    <property type="match status" value="1"/>
</dbReference>
<evidence type="ECO:0000256" key="1">
    <source>
        <dbReference type="ARBA" id="ARBA00004651"/>
    </source>
</evidence>
<name>A0A4R6BDA8_9STAP</name>
<feature type="transmembrane region" description="Helical" evidence="10">
    <location>
        <begin position="77"/>
        <end position="94"/>
    </location>
</feature>
<organism evidence="13 14">
    <name type="scientific">Macrococcus brunensis</name>
    <dbReference type="NCBI Taxonomy" id="198483"/>
    <lineage>
        <taxon>Bacteria</taxon>
        <taxon>Bacillati</taxon>
        <taxon>Bacillota</taxon>
        <taxon>Bacilli</taxon>
        <taxon>Bacillales</taxon>
        <taxon>Staphylococcaceae</taxon>
        <taxon>Macrococcus</taxon>
    </lineage>
</organism>
<dbReference type="RefSeq" id="WP_133432042.1">
    <property type="nucleotide sequence ID" value="NZ_SCWA01000010.1"/>
</dbReference>
<dbReference type="PROSITE" id="PS50893">
    <property type="entry name" value="ABC_TRANSPORTER_2"/>
    <property type="match status" value="1"/>
</dbReference>
<keyword evidence="3" id="KW-1003">Cell membrane</keyword>
<evidence type="ECO:0000256" key="3">
    <source>
        <dbReference type="ARBA" id="ARBA00022475"/>
    </source>
</evidence>
<evidence type="ECO:0000256" key="6">
    <source>
        <dbReference type="ARBA" id="ARBA00022840"/>
    </source>
</evidence>
<dbReference type="CDD" id="cd03254">
    <property type="entry name" value="ABCC_Glucan_exporter_like"/>
    <property type="match status" value="1"/>
</dbReference>
<dbReference type="SUPFAM" id="SSF52540">
    <property type="entry name" value="P-loop containing nucleoside triphosphate hydrolases"/>
    <property type="match status" value="1"/>
</dbReference>
<comment type="caution">
    <text evidence="13">The sequence shown here is derived from an EMBL/GenBank/DDBJ whole genome shotgun (WGS) entry which is preliminary data.</text>
</comment>
<sequence length="605" mass="67924">MKQDKPNNMKQALMRLFRYIATYRLMILLVVILAMVSTVFMIFGPKILGNGIDVLFKGVIAQTNGTGSIDFGEIERVLLLLTAFYLVSALFNYLQGYVMSGVTAKITYSLREDINKKLHQLPLKYYDKTSQGDVLSRITNDIDTISQTLNQSLAQIITSITMLIGISIMMFTISWQLTLVALLTLPLSMIAVVMIMKNSQIHFKNQQESLGLVNGHVEEMLSNHTVIKAFNRETESGRTFEAYNDTLYKSAWKANFLSSLIMPITMFIGNITYVVICILGGYFTVKGTMTVGGIQAFIQYIRQFNQPISQIASISNTLQLTAAATERVFAIIDEPEEVKDDVHALSVADHRQDVSREHVYVEGSVDFEGVNFGYNADKTIINHFSTHVNPGQKVAIVGPTGAGKSTIIKLLMRFYDVNSGAIKIDGINIQDFKRDELRKLFGIVLQDTWLFNGTIRENIRYGKLDATVAEVEQAARDAQVDHFIRTWPHAYDMVLNEETSNVSQGQKQLLTIARAILSDPKILILDEATSNVDTRTEVLIQKAMDKLMEGRTSFVIAHRLSTIRNADLILVMKDGDIIEQGTHDELLEQDGFYKGLYESQFDEAV</sequence>
<comment type="subcellular location">
    <subcellularLocation>
        <location evidence="1">Cell membrane</location>
        <topology evidence="1">Multi-pass membrane protein</topology>
    </subcellularLocation>
</comment>
<accession>A0A4R6BDA8</accession>
<dbReference type="PANTHER" id="PTHR43394:SF1">
    <property type="entry name" value="ATP-BINDING CASSETTE SUB-FAMILY B MEMBER 10, MITOCHONDRIAL"/>
    <property type="match status" value="1"/>
</dbReference>
<dbReference type="Pfam" id="PF00005">
    <property type="entry name" value="ABC_tran"/>
    <property type="match status" value="1"/>
</dbReference>
<dbReference type="InterPro" id="IPR039421">
    <property type="entry name" value="Type_1_exporter"/>
</dbReference>
<evidence type="ECO:0000256" key="8">
    <source>
        <dbReference type="ARBA" id="ARBA00023136"/>
    </source>
</evidence>
<dbReference type="InterPro" id="IPR036640">
    <property type="entry name" value="ABC1_TM_sf"/>
</dbReference>
<feature type="transmembrane region" description="Helical" evidence="10">
    <location>
        <begin position="21"/>
        <end position="43"/>
    </location>
</feature>
<keyword evidence="6 13" id="KW-0067">ATP-binding</keyword>
<dbReference type="PANTHER" id="PTHR43394">
    <property type="entry name" value="ATP-DEPENDENT PERMEASE MDL1, MITOCHONDRIAL"/>
    <property type="match status" value="1"/>
</dbReference>
<evidence type="ECO:0000256" key="2">
    <source>
        <dbReference type="ARBA" id="ARBA00022448"/>
    </source>
</evidence>
<keyword evidence="5" id="KW-0547">Nucleotide-binding</keyword>
<dbReference type="Pfam" id="PF00664">
    <property type="entry name" value="ABC_membrane"/>
    <property type="match status" value="1"/>
</dbReference>
<dbReference type="InterPro" id="IPR003593">
    <property type="entry name" value="AAA+_ATPase"/>
</dbReference>
<dbReference type="SMART" id="SM00382">
    <property type="entry name" value="AAA"/>
    <property type="match status" value="1"/>
</dbReference>
<dbReference type="InterPro" id="IPR011527">
    <property type="entry name" value="ABC1_TM_dom"/>
</dbReference>
<dbReference type="GO" id="GO:0016887">
    <property type="term" value="F:ATP hydrolysis activity"/>
    <property type="evidence" value="ECO:0007669"/>
    <property type="project" value="InterPro"/>
</dbReference>
<gene>
    <name evidence="13" type="ORF">ERX27_06580</name>
</gene>
<feature type="transmembrane region" description="Helical" evidence="10">
    <location>
        <begin position="179"/>
        <end position="196"/>
    </location>
</feature>
<dbReference type="EMBL" id="SCWA01000010">
    <property type="protein sequence ID" value="TDL97737.1"/>
    <property type="molecule type" value="Genomic_DNA"/>
</dbReference>
<evidence type="ECO:0000259" key="12">
    <source>
        <dbReference type="PROSITE" id="PS50929"/>
    </source>
</evidence>
<keyword evidence="7 10" id="KW-1133">Transmembrane helix</keyword>
<keyword evidence="4 10" id="KW-0812">Transmembrane</keyword>
<evidence type="ECO:0000259" key="11">
    <source>
        <dbReference type="PROSITE" id="PS50893"/>
    </source>
</evidence>
<feature type="transmembrane region" description="Helical" evidence="10">
    <location>
        <begin position="260"/>
        <end position="283"/>
    </location>
</feature>
<evidence type="ECO:0000256" key="4">
    <source>
        <dbReference type="ARBA" id="ARBA00022692"/>
    </source>
</evidence>
<feature type="domain" description="ABC transmembrane type-1" evidence="12">
    <location>
        <begin position="28"/>
        <end position="320"/>
    </location>
</feature>
<dbReference type="SUPFAM" id="SSF90123">
    <property type="entry name" value="ABC transporter transmembrane region"/>
    <property type="match status" value="1"/>
</dbReference>
<dbReference type="InterPro" id="IPR017871">
    <property type="entry name" value="ABC_transporter-like_CS"/>
</dbReference>
<dbReference type="FunFam" id="3.40.50.300:FF:000287">
    <property type="entry name" value="Multidrug ABC transporter ATP-binding protein"/>
    <property type="match status" value="1"/>
</dbReference>
<evidence type="ECO:0000256" key="5">
    <source>
        <dbReference type="ARBA" id="ARBA00022741"/>
    </source>
</evidence>
<dbReference type="PROSITE" id="PS50929">
    <property type="entry name" value="ABC_TM1F"/>
    <property type="match status" value="1"/>
</dbReference>
<protein>
    <submittedName>
        <fullName evidence="13">ABC transporter ATP-binding protein</fullName>
    </submittedName>
</protein>
<dbReference type="InterPro" id="IPR027417">
    <property type="entry name" value="P-loop_NTPase"/>
</dbReference>